<evidence type="ECO:0000313" key="3">
    <source>
        <dbReference type="Proteomes" id="UP001597229"/>
    </source>
</evidence>
<keyword evidence="2" id="KW-0378">Hydrolase</keyword>
<dbReference type="InterPro" id="IPR013830">
    <property type="entry name" value="SGNH_hydro"/>
</dbReference>
<accession>A0ABW3W6Z1</accession>
<evidence type="ECO:0000313" key="2">
    <source>
        <dbReference type="EMBL" id="MFD1251056.1"/>
    </source>
</evidence>
<dbReference type="PANTHER" id="PTHR43784">
    <property type="entry name" value="GDSL-LIKE LIPASE/ACYLHYDROLASE, PUTATIVE (AFU_ORTHOLOGUE AFUA_2G00820)-RELATED"/>
    <property type="match status" value="1"/>
</dbReference>
<dbReference type="SUPFAM" id="SSF52266">
    <property type="entry name" value="SGNH hydrolase"/>
    <property type="match status" value="1"/>
</dbReference>
<comment type="caution">
    <text evidence="2">The sequence shown here is derived from an EMBL/GenBank/DDBJ whole genome shotgun (WGS) entry which is preliminary data.</text>
</comment>
<dbReference type="Proteomes" id="UP001597229">
    <property type="component" value="Unassembled WGS sequence"/>
</dbReference>
<name>A0ABW3W6Z1_9ACTN</name>
<keyword evidence="3" id="KW-1185">Reference proteome</keyword>
<dbReference type="EMBL" id="JBHTLX010000032">
    <property type="protein sequence ID" value="MFD1251056.1"/>
    <property type="molecule type" value="Genomic_DNA"/>
</dbReference>
<dbReference type="Gene3D" id="3.40.50.1110">
    <property type="entry name" value="SGNH hydrolase"/>
    <property type="match status" value="1"/>
</dbReference>
<dbReference type="CDD" id="cd01832">
    <property type="entry name" value="SGNH_hydrolase_like_1"/>
    <property type="match status" value="1"/>
</dbReference>
<dbReference type="Pfam" id="PF13472">
    <property type="entry name" value="Lipase_GDSL_2"/>
    <property type="match status" value="1"/>
</dbReference>
<feature type="domain" description="SGNH hydrolase-type esterase" evidence="1">
    <location>
        <begin position="10"/>
        <end position="184"/>
    </location>
</feature>
<dbReference type="InterPro" id="IPR053140">
    <property type="entry name" value="GDSL_Rv0518-like"/>
</dbReference>
<dbReference type="GO" id="GO:0016787">
    <property type="term" value="F:hydrolase activity"/>
    <property type="evidence" value="ECO:0007669"/>
    <property type="project" value="UniProtKB-KW"/>
</dbReference>
<dbReference type="PANTHER" id="PTHR43784:SF2">
    <property type="entry name" value="GDSL-LIKE LIPASE_ACYLHYDROLASE, PUTATIVE (AFU_ORTHOLOGUE AFUA_2G00820)-RELATED"/>
    <property type="match status" value="1"/>
</dbReference>
<proteinExistence type="predicted"/>
<dbReference type="RefSeq" id="WP_367919300.1">
    <property type="nucleotide sequence ID" value="NZ_BAABAC010000021.1"/>
</dbReference>
<evidence type="ECO:0000259" key="1">
    <source>
        <dbReference type="Pfam" id="PF13472"/>
    </source>
</evidence>
<sequence>MSRESVRFVALGDSASCGVGDPTPDGWRGWAQILAEAMAVDHDVAFRKLAIPGACASDVRREQLAPALDHRPLMASLVVGLNDALRSSWEPARLRDDLLHCAGELAAEGTILMTVRFHDHTRVLGLPGPLARPLRRRLDVLNEIYDEVHERYGVIRLDLAEHPDIYDRDMWAVDRIHPSEKGHRWLAFQAALLLRAEGLDFAPPSLVCTSDRMRPRELARILLLDMAPWLGRRAGEFGPWAAREAVRRGRGRLLAA</sequence>
<dbReference type="InterPro" id="IPR036514">
    <property type="entry name" value="SGNH_hydro_sf"/>
</dbReference>
<dbReference type="EC" id="3.1.-.-" evidence="2"/>
<gene>
    <name evidence="2" type="ORF">ACFQ3F_24910</name>
</gene>
<protein>
    <submittedName>
        <fullName evidence="2">SGNH/GDSL hydrolase family protein</fullName>
        <ecNumber evidence="2">3.1.-.-</ecNumber>
    </submittedName>
</protein>
<reference evidence="3" key="1">
    <citation type="journal article" date="2019" name="Int. J. Syst. Evol. Microbiol.">
        <title>The Global Catalogue of Microorganisms (GCM) 10K type strain sequencing project: providing services to taxonomists for standard genome sequencing and annotation.</title>
        <authorList>
            <consortium name="The Broad Institute Genomics Platform"/>
            <consortium name="The Broad Institute Genome Sequencing Center for Infectious Disease"/>
            <person name="Wu L."/>
            <person name="Ma J."/>
        </authorList>
    </citation>
    <scope>NUCLEOTIDE SEQUENCE [LARGE SCALE GENOMIC DNA]</scope>
    <source>
        <strain evidence="3">CCUG 52478</strain>
    </source>
</reference>
<organism evidence="2 3">
    <name type="scientific">Nocardioides ginsengisoli</name>
    <dbReference type="NCBI Taxonomy" id="363868"/>
    <lineage>
        <taxon>Bacteria</taxon>
        <taxon>Bacillati</taxon>
        <taxon>Actinomycetota</taxon>
        <taxon>Actinomycetes</taxon>
        <taxon>Propionibacteriales</taxon>
        <taxon>Nocardioidaceae</taxon>
        <taxon>Nocardioides</taxon>
    </lineage>
</organism>